<reference evidence="1" key="1">
    <citation type="submission" date="2018-10" db="EMBL/GenBank/DDBJ databases">
        <title>Hidden diversity of soil giant viruses.</title>
        <authorList>
            <person name="Schulz F."/>
            <person name="Alteio L."/>
            <person name="Goudeau D."/>
            <person name="Ryan E.M."/>
            <person name="Malmstrom R.R."/>
            <person name="Blanchard J."/>
            <person name="Woyke T."/>
        </authorList>
    </citation>
    <scope>NUCLEOTIDE SEQUENCE</scope>
    <source>
        <strain evidence="1">SMV1</strain>
    </source>
</reference>
<evidence type="ECO:0000313" key="1">
    <source>
        <dbReference type="EMBL" id="AYV86339.1"/>
    </source>
</evidence>
<dbReference type="EMBL" id="MK072502">
    <property type="protein sequence ID" value="AYV86339.1"/>
    <property type="molecule type" value="Genomic_DNA"/>
</dbReference>
<protein>
    <submittedName>
        <fullName evidence="1">Uncharacterized protein</fullName>
    </submittedName>
</protein>
<sequence length="424" mass="49281">MWSLQEIKEYIEKLDVLSTTLEYQDNDIDYNEIRYNILPILIGNNFFGFQIELDILGIDNEEAPKLSPLPNNDKSLVTYIYINKPFIGNSRLHYVGYEINKFIMGQLPYNISNMIEDVCYFGIPNAPIILPKGDEGRYFEKKTGFEIPFRNIGALDGKLYAHGVATRKEHGGLLYIIEYNLGLIKRIITMYQETKKIVLLINIDDYGYSTDIYFNMERSYNDNADTHLYYTFDKHRLLGSAWMYITDNIYLSGNNTGSIFDFRTVRAKSSSFIYPLYLLYAAFNIEYRPYGNSIGNRERGGIDLFGAYIIHIKGYARYYDYNGDLYGPVVENRKLIQWNTETDYNLIPDDFYNELNMIIKDLNIRITHNLTKIVIDYYSGPQFIDFLHEIIELLNDTARGGAEDTSSAAVQPRVDVRKIIDLLK</sequence>
<proteinExistence type="predicted"/>
<organism evidence="1">
    <name type="scientific">Solumvirus sp</name>
    <dbReference type="NCBI Taxonomy" id="2487773"/>
    <lineage>
        <taxon>Viruses</taxon>
        <taxon>Pithoviruses</taxon>
    </lineage>
</organism>
<accession>A0A3G5AKF7</accession>
<gene>
    <name evidence="1" type="ORF">Solumvirus5_6</name>
</gene>
<name>A0A3G5AKF7_9VIRU</name>